<sequence>MRRSGRETAMHFYGYKKVGVVFPSYIRCKFKICERHKYSQEEAQHIAYLFNDRNDQAEILFKRDTRKIDREDLGTLIPGNEPSDYIMELMAYRTSWTQRQIP</sequence>
<name>A0ABU6Y0L8_9FABA</name>
<evidence type="ECO:0000313" key="1">
    <source>
        <dbReference type="EMBL" id="MED6203830.1"/>
    </source>
</evidence>
<gene>
    <name evidence="1" type="ORF">PIB30_003119</name>
</gene>
<reference evidence="1 2" key="1">
    <citation type="journal article" date="2023" name="Plants (Basel)">
        <title>Bridging the Gap: Combining Genomics and Transcriptomics Approaches to Understand Stylosanthes scabra, an Orphan Legume from the Brazilian Caatinga.</title>
        <authorList>
            <person name="Ferreira-Neto J.R.C."/>
            <person name="da Silva M.D."/>
            <person name="Binneck E."/>
            <person name="de Melo N.F."/>
            <person name="da Silva R.H."/>
            <person name="de Melo A.L.T.M."/>
            <person name="Pandolfi V."/>
            <person name="Bustamante F.O."/>
            <person name="Brasileiro-Vidal A.C."/>
            <person name="Benko-Iseppon A.M."/>
        </authorList>
    </citation>
    <scope>NUCLEOTIDE SEQUENCE [LARGE SCALE GENOMIC DNA]</scope>
    <source>
        <tissue evidence="1">Leaves</tissue>
    </source>
</reference>
<dbReference type="Proteomes" id="UP001341840">
    <property type="component" value="Unassembled WGS sequence"/>
</dbReference>
<evidence type="ECO:0000313" key="2">
    <source>
        <dbReference type="Proteomes" id="UP001341840"/>
    </source>
</evidence>
<dbReference type="EMBL" id="JASCZI010241661">
    <property type="protein sequence ID" value="MED6203830.1"/>
    <property type="molecule type" value="Genomic_DNA"/>
</dbReference>
<keyword evidence="2" id="KW-1185">Reference proteome</keyword>
<accession>A0ABU6Y0L8</accession>
<proteinExistence type="predicted"/>
<protein>
    <submittedName>
        <fullName evidence="1">Uncharacterized protein</fullName>
    </submittedName>
</protein>
<organism evidence="1 2">
    <name type="scientific">Stylosanthes scabra</name>
    <dbReference type="NCBI Taxonomy" id="79078"/>
    <lineage>
        <taxon>Eukaryota</taxon>
        <taxon>Viridiplantae</taxon>
        <taxon>Streptophyta</taxon>
        <taxon>Embryophyta</taxon>
        <taxon>Tracheophyta</taxon>
        <taxon>Spermatophyta</taxon>
        <taxon>Magnoliopsida</taxon>
        <taxon>eudicotyledons</taxon>
        <taxon>Gunneridae</taxon>
        <taxon>Pentapetalae</taxon>
        <taxon>rosids</taxon>
        <taxon>fabids</taxon>
        <taxon>Fabales</taxon>
        <taxon>Fabaceae</taxon>
        <taxon>Papilionoideae</taxon>
        <taxon>50 kb inversion clade</taxon>
        <taxon>dalbergioids sensu lato</taxon>
        <taxon>Dalbergieae</taxon>
        <taxon>Pterocarpus clade</taxon>
        <taxon>Stylosanthes</taxon>
    </lineage>
</organism>
<comment type="caution">
    <text evidence="1">The sequence shown here is derived from an EMBL/GenBank/DDBJ whole genome shotgun (WGS) entry which is preliminary data.</text>
</comment>